<dbReference type="PROSITE" id="PS50011">
    <property type="entry name" value="PROTEIN_KINASE_DOM"/>
    <property type="match status" value="1"/>
</dbReference>
<dbReference type="GO" id="GO:0000226">
    <property type="term" value="P:microtubule cytoskeleton organization"/>
    <property type="evidence" value="ECO:0007669"/>
    <property type="project" value="TreeGrafter"/>
</dbReference>
<gene>
    <name evidence="17" type="primary">Sik3</name>
    <name evidence="17" type="ORF">G6Z76_0010366</name>
</gene>
<dbReference type="SMART" id="SM00220">
    <property type="entry name" value="S_TKc"/>
    <property type="match status" value="1"/>
</dbReference>
<dbReference type="EC" id="2.7.11.1" evidence="3"/>
<feature type="non-terminal residue" evidence="17">
    <location>
        <position position="857"/>
    </location>
</feature>
<evidence type="ECO:0000259" key="16">
    <source>
        <dbReference type="PROSITE" id="PS50011"/>
    </source>
</evidence>
<evidence type="ECO:0000256" key="11">
    <source>
        <dbReference type="ARBA" id="ARBA00022842"/>
    </source>
</evidence>
<keyword evidence="18" id="KW-1185">Reference proteome</keyword>
<evidence type="ECO:0000256" key="14">
    <source>
        <dbReference type="PROSITE-ProRule" id="PRU10141"/>
    </source>
</evidence>
<dbReference type="GO" id="GO:0005524">
    <property type="term" value="F:ATP binding"/>
    <property type="evidence" value="ECO:0007669"/>
    <property type="project" value="UniProtKB-UniRule"/>
</dbReference>
<evidence type="ECO:0000256" key="1">
    <source>
        <dbReference type="ARBA" id="ARBA00001946"/>
    </source>
</evidence>
<dbReference type="EMBL" id="JAANIC010006100">
    <property type="protein sequence ID" value="KAG5329649.1"/>
    <property type="molecule type" value="Genomic_DNA"/>
</dbReference>
<keyword evidence="10 14" id="KW-0067">ATP-binding</keyword>
<dbReference type="FunFam" id="3.30.200.20:FF:000003">
    <property type="entry name" value="Non-specific serine/threonine protein kinase"/>
    <property type="match status" value="1"/>
</dbReference>
<evidence type="ECO:0000256" key="10">
    <source>
        <dbReference type="ARBA" id="ARBA00022840"/>
    </source>
</evidence>
<dbReference type="GO" id="GO:0035556">
    <property type="term" value="P:intracellular signal transduction"/>
    <property type="evidence" value="ECO:0007669"/>
    <property type="project" value="TreeGrafter"/>
</dbReference>
<keyword evidence="6" id="KW-0808">Transferase</keyword>
<evidence type="ECO:0000256" key="6">
    <source>
        <dbReference type="ARBA" id="ARBA00022679"/>
    </source>
</evidence>
<protein>
    <recommendedName>
        <fullName evidence="3">non-specific serine/threonine protein kinase</fullName>
        <ecNumber evidence="3">2.7.11.1</ecNumber>
    </recommendedName>
</protein>
<feature type="domain" description="Protein kinase" evidence="16">
    <location>
        <begin position="26"/>
        <end position="277"/>
    </location>
</feature>
<feature type="binding site" evidence="14">
    <location>
        <position position="55"/>
    </location>
    <ligand>
        <name>ATP</name>
        <dbReference type="ChEBI" id="CHEBI:30616"/>
    </ligand>
</feature>
<dbReference type="Pfam" id="PF00069">
    <property type="entry name" value="Pkinase"/>
    <property type="match status" value="1"/>
</dbReference>
<dbReference type="PANTHER" id="PTHR24346">
    <property type="entry name" value="MAP/MICROTUBULE AFFINITY-REGULATING KINASE"/>
    <property type="match status" value="1"/>
</dbReference>
<evidence type="ECO:0000256" key="7">
    <source>
        <dbReference type="ARBA" id="ARBA00022723"/>
    </source>
</evidence>
<dbReference type="Pfam" id="PF23312">
    <property type="entry name" value="UBA_SIK3"/>
    <property type="match status" value="1"/>
</dbReference>
<proteinExistence type="inferred from homology"/>
<feature type="compositionally biased region" description="Polar residues" evidence="15">
    <location>
        <begin position="698"/>
        <end position="707"/>
    </location>
</feature>
<keyword evidence="8 14" id="KW-0547">Nucleotide-binding</keyword>
<keyword evidence="9 17" id="KW-0418">Kinase</keyword>
<evidence type="ECO:0000256" key="3">
    <source>
        <dbReference type="ARBA" id="ARBA00012513"/>
    </source>
</evidence>
<feature type="region of interest" description="Disordered" evidence="15">
    <location>
        <begin position="625"/>
        <end position="655"/>
    </location>
</feature>
<keyword evidence="5" id="KW-0597">Phosphoprotein</keyword>
<dbReference type="Gene3D" id="1.10.510.10">
    <property type="entry name" value="Transferase(Phosphotransferase) domain 1"/>
    <property type="match status" value="1"/>
</dbReference>
<dbReference type="AlphaFoldDB" id="A0A836FLT6"/>
<dbReference type="InterPro" id="IPR017441">
    <property type="entry name" value="Protein_kinase_ATP_BS"/>
</dbReference>
<evidence type="ECO:0000256" key="2">
    <source>
        <dbReference type="ARBA" id="ARBA00006234"/>
    </source>
</evidence>
<keyword evidence="4" id="KW-0723">Serine/threonine-protein kinase</keyword>
<evidence type="ECO:0000256" key="8">
    <source>
        <dbReference type="ARBA" id="ARBA00022741"/>
    </source>
</evidence>
<evidence type="ECO:0000256" key="5">
    <source>
        <dbReference type="ARBA" id="ARBA00022553"/>
    </source>
</evidence>
<dbReference type="GO" id="GO:0005737">
    <property type="term" value="C:cytoplasm"/>
    <property type="evidence" value="ECO:0007669"/>
    <property type="project" value="TreeGrafter"/>
</dbReference>
<comment type="cofactor">
    <cofactor evidence="1">
        <name>Mg(2+)</name>
        <dbReference type="ChEBI" id="CHEBI:18420"/>
    </cofactor>
</comment>
<dbReference type="GO" id="GO:0046872">
    <property type="term" value="F:metal ion binding"/>
    <property type="evidence" value="ECO:0007669"/>
    <property type="project" value="UniProtKB-KW"/>
</dbReference>
<dbReference type="InterPro" id="IPR011009">
    <property type="entry name" value="Kinase-like_dom_sf"/>
</dbReference>
<feature type="compositionally biased region" description="Low complexity" evidence="15">
    <location>
        <begin position="628"/>
        <end position="641"/>
    </location>
</feature>
<dbReference type="GO" id="GO:0050321">
    <property type="term" value="F:tau-protein kinase activity"/>
    <property type="evidence" value="ECO:0007669"/>
    <property type="project" value="TreeGrafter"/>
</dbReference>
<accession>A0A836FLT6</accession>
<comment type="catalytic activity">
    <reaction evidence="13">
        <text>L-seryl-[protein] + ATP = O-phospho-L-seryl-[protein] + ADP + H(+)</text>
        <dbReference type="Rhea" id="RHEA:17989"/>
        <dbReference type="Rhea" id="RHEA-COMP:9863"/>
        <dbReference type="Rhea" id="RHEA-COMP:11604"/>
        <dbReference type="ChEBI" id="CHEBI:15378"/>
        <dbReference type="ChEBI" id="CHEBI:29999"/>
        <dbReference type="ChEBI" id="CHEBI:30616"/>
        <dbReference type="ChEBI" id="CHEBI:83421"/>
        <dbReference type="ChEBI" id="CHEBI:456216"/>
        <dbReference type="EC" id="2.7.11.1"/>
    </reaction>
</comment>
<evidence type="ECO:0000256" key="12">
    <source>
        <dbReference type="ARBA" id="ARBA00047899"/>
    </source>
</evidence>
<comment type="caution">
    <text evidence="17">The sequence shown here is derived from an EMBL/GenBank/DDBJ whole genome shotgun (WGS) entry which is preliminary data.</text>
</comment>
<evidence type="ECO:0000256" key="15">
    <source>
        <dbReference type="SAM" id="MobiDB-lite"/>
    </source>
</evidence>
<evidence type="ECO:0000256" key="13">
    <source>
        <dbReference type="ARBA" id="ARBA00048679"/>
    </source>
</evidence>
<dbReference type="PANTHER" id="PTHR24346:SF42">
    <property type="entry name" value="SERINE_THREONINE-PROTEIN KINASE SIK3"/>
    <property type="match status" value="1"/>
</dbReference>
<comment type="catalytic activity">
    <reaction evidence="12">
        <text>L-threonyl-[protein] + ATP = O-phospho-L-threonyl-[protein] + ADP + H(+)</text>
        <dbReference type="Rhea" id="RHEA:46608"/>
        <dbReference type="Rhea" id="RHEA-COMP:11060"/>
        <dbReference type="Rhea" id="RHEA-COMP:11605"/>
        <dbReference type="ChEBI" id="CHEBI:15378"/>
        <dbReference type="ChEBI" id="CHEBI:30013"/>
        <dbReference type="ChEBI" id="CHEBI:30616"/>
        <dbReference type="ChEBI" id="CHEBI:61977"/>
        <dbReference type="ChEBI" id="CHEBI:456216"/>
        <dbReference type="EC" id="2.7.11.1"/>
    </reaction>
</comment>
<dbReference type="InterPro" id="IPR000719">
    <property type="entry name" value="Prot_kinase_dom"/>
</dbReference>
<dbReference type="Proteomes" id="UP000669903">
    <property type="component" value="Unassembled WGS sequence"/>
</dbReference>
<dbReference type="CDD" id="cd14338">
    <property type="entry name" value="UBA_SIK"/>
    <property type="match status" value="1"/>
</dbReference>
<keyword evidence="7" id="KW-0479">Metal-binding</keyword>
<feature type="region of interest" description="Disordered" evidence="15">
    <location>
        <begin position="686"/>
        <end position="739"/>
    </location>
</feature>
<reference evidence="17" key="1">
    <citation type="submission" date="2020-03" db="EMBL/GenBank/DDBJ databases">
        <title>Relaxed selection underlies rapid genomic changes in the transitions from sociality to social parasitism in ants.</title>
        <authorList>
            <person name="Bi X."/>
        </authorList>
    </citation>
    <scope>NUCLEOTIDE SEQUENCE</scope>
    <source>
        <strain evidence="17">BGI-DK2014a</strain>
        <tissue evidence="17">Whole body</tissue>
    </source>
</reference>
<feature type="non-terminal residue" evidence="17">
    <location>
        <position position="1"/>
    </location>
</feature>
<dbReference type="FunFam" id="1.10.510.10:FF:000156">
    <property type="entry name" value="Serine/threonine-protein kinase SIK3 homolog"/>
    <property type="match status" value="1"/>
</dbReference>
<evidence type="ECO:0000313" key="17">
    <source>
        <dbReference type="EMBL" id="KAG5329649.1"/>
    </source>
</evidence>
<dbReference type="SUPFAM" id="SSF56112">
    <property type="entry name" value="Protein kinase-like (PK-like)"/>
    <property type="match status" value="1"/>
</dbReference>
<dbReference type="PROSITE" id="PS00107">
    <property type="entry name" value="PROTEIN_KINASE_ATP"/>
    <property type="match status" value="1"/>
</dbReference>
<keyword evidence="11" id="KW-0460">Magnesium</keyword>
<dbReference type="InterPro" id="IPR008271">
    <property type="entry name" value="Ser/Thr_kinase_AS"/>
</dbReference>
<organism evidence="17 18">
    <name type="scientific">Acromyrmex charruanus</name>
    <dbReference type="NCBI Taxonomy" id="2715315"/>
    <lineage>
        <taxon>Eukaryota</taxon>
        <taxon>Metazoa</taxon>
        <taxon>Ecdysozoa</taxon>
        <taxon>Arthropoda</taxon>
        <taxon>Hexapoda</taxon>
        <taxon>Insecta</taxon>
        <taxon>Pterygota</taxon>
        <taxon>Neoptera</taxon>
        <taxon>Endopterygota</taxon>
        <taxon>Hymenoptera</taxon>
        <taxon>Apocrita</taxon>
        <taxon>Aculeata</taxon>
        <taxon>Formicoidea</taxon>
        <taxon>Formicidae</taxon>
        <taxon>Myrmicinae</taxon>
        <taxon>Acromyrmex</taxon>
    </lineage>
</organism>
<comment type="similarity">
    <text evidence="2">Belongs to the protein kinase superfamily. CAMK Ser/Thr protein kinase family. SNF1 subfamily.</text>
</comment>
<evidence type="ECO:0000256" key="9">
    <source>
        <dbReference type="ARBA" id="ARBA00022777"/>
    </source>
</evidence>
<sequence>MASAPMSHNEVSQEFSVNKLIRVGYYELEKTIGKGNFAVVKMATHVVTKSKVAIKIIDKTKLNEENLAKIFREVHIMKRLRHPHIIRLYQVMETEKMIYLVTEYAPGGEIFDHLVRNGRMAEPEARRVFRQIVLAVHYLHQQRVVHRDLKAENLLLDADNNIKIADFGFSNEYTPGVPLSTWCGSPPYAAPEIFEGKHYDGPRADVWSLGVVLYVLVCGALPFDGPTMQLLRSVVVSGKFRIPFFMSADCEKLIRHMLVVEPERRLSISQILAHSWMSEDGVIELEPGGCNPDVSVPLPLNQLVIENMLRLPGLSADTLLQAIKGNTFDHVSAIYNLLVDRLEPTMPNLHSIQSIPGDYLPDGAHQLEKFGETEAETEEKSGLYLPSGTPYHTTRRHTVGPGDAVHQSPSSYPYHHMSGYQTLRPLPVLQCNMDPQVLPHTNLPLNLPLVQHQPPQNFQIKDQHLLKPPPVMGATGGFGRRASDGGANLHIFHQQHSSNINNDEDNGWSQPGSREQLQSRTLKIVSYFHFCTKNSFLRKNENKRNNFHDLDLDKYYPDHDPEQHSRDFSRRTPWIMLMPAGVQKRNPVFTREVAFFKEMFQTKVLQSGSSGLVPCAQSLNVAVSTATGDGSNNNSGNNSGSSDRRRRSGLSTVMQRPVINPELVMEVEARMNRAYLPSRLLPTHLRGSTLPHHRKSSLYHTSTVSNRESYKEPSSHVATERYSPVRRASEGSGAPGPGIQALQQEYQQLQRLASPSHSPASIPGSPVHERCVAAITQGLSGLTTTSVQGSIVHGTPAQPPATPLDLSPLRHHRSPATTPVSYSPSNSPALDMIQEEHPVEISRLQKTHAAHFIQGIS</sequence>
<dbReference type="InterPro" id="IPR057380">
    <property type="entry name" value="UBA_SIK1/2/3"/>
</dbReference>
<evidence type="ECO:0000256" key="4">
    <source>
        <dbReference type="ARBA" id="ARBA00022527"/>
    </source>
</evidence>
<evidence type="ECO:0000313" key="18">
    <source>
        <dbReference type="Proteomes" id="UP000669903"/>
    </source>
</evidence>
<dbReference type="PROSITE" id="PS00108">
    <property type="entry name" value="PROTEIN_KINASE_ST"/>
    <property type="match status" value="1"/>
</dbReference>
<name>A0A836FLT6_9HYME</name>